<feature type="compositionally biased region" description="Low complexity" evidence="1">
    <location>
        <begin position="720"/>
        <end position="744"/>
    </location>
</feature>
<name>A0A167EKJ5_9ASCO</name>
<feature type="compositionally biased region" description="Basic and acidic residues" evidence="1">
    <location>
        <begin position="480"/>
        <end position="495"/>
    </location>
</feature>
<feature type="compositionally biased region" description="Polar residues" evidence="1">
    <location>
        <begin position="892"/>
        <end position="906"/>
    </location>
</feature>
<feature type="compositionally biased region" description="Basic and acidic residues" evidence="1">
    <location>
        <begin position="1057"/>
        <end position="1067"/>
    </location>
</feature>
<feature type="region of interest" description="Disordered" evidence="1">
    <location>
        <begin position="480"/>
        <end position="532"/>
    </location>
</feature>
<evidence type="ECO:0000313" key="2">
    <source>
        <dbReference type="EMBL" id="ANB14185.1"/>
    </source>
</evidence>
<evidence type="ECO:0008006" key="4">
    <source>
        <dbReference type="Google" id="ProtNLM"/>
    </source>
</evidence>
<dbReference type="OrthoDB" id="303107at2759"/>
<feature type="compositionally biased region" description="Polar residues" evidence="1">
    <location>
        <begin position="1001"/>
        <end position="1018"/>
    </location>
</feature>
<accession>A0A167EKJ5</accession>
<feature type="compositionally biased region" description="Low complexity" evidence="1">
    <location>
        <begin position="635"/>
        <end position="649"/>
    </location>
</feature>
<protein>
    <recommendedName>
        <fullName evidence="4">Zinc finger PHD-type domain-containing protein</fullName>
    </recommendedName>
</protein>
<evidence type="ECO:0000313" key="3">
    <source>
        <dbReference type="Proteomes" id="UP000189580"/>
    </source>
</evidence>
<feature type="compositionally biased region" description="Low complexity" evidence="1">
    <location>
        <begin position="520"/>
        <end position="531"/>
    </location>
</feature>
<feature type="compositionally biased region" description="Basic and acidic residues" evidence="1">
    <location>
        <begin position="650"/>
        <end position="659"/>
    </location>
</feature>
<dbReference type="RefSeq" id="XP_018736662.1">
    <property type="nucleotide sequence ID" value="XM_018882268.1"/>
</dbReference>
<feature type="region of interest" description="Disordered" evidence="1">
    <location>
        <begin position="582"/>
        <end position="602"/>
    </location>
</feature>
<feature type="region of interest" description="Disordered" evidence="1">
    <location>
        <begin position="427"/>
        <end position="462"/>
    </location>
</feature>
<keyword evidence="3" id="KW-1185">Reference proteome</keyword>
<feature type="compositionally biased region" description="Low complexity" evidence="1">
    <location>
        <begin position="1019"/>
        <end position="1029"/>
    </location>
</feature>
<feature type="compositionally biased region" description="Acidic residues" evidence="1">
    <location>
        <begin position="288"/>
        <end position="310"/>
    </location>
</feature>
<feature type="compositionally biased region" description="Polar residues" evidence="1">
    <location>
        <begin position="745"/>
        <end position="781"/>
    </location>
</feature>
<feature type="region of interest" description="Disordered" evidence="1">
    <location>
        <begin position="250"/>
        <end position="344"/>
    </location>
</feature>
<reference evidence="2 3" key="1">
    <citation type="submission" date="2016-02" db="EMBL/GenBank/DDBJ databases">
        <title>Complete genome sequence and transcriptome regulation of the pentose utilising yeast Sugiyamaella lignohabitans.</title>
        <authorList>
            <person name="Bellasio M."/>
            <person name="Peymann A."/>
            <person name="Valli M."/>
            <person name="Sipitzky M."/>
            <person name="Graf A."/>
            <person name="Sauer M."/>
            <person name="Marx H."/>
            <person name="Mattanovich D."/>
        </authorList>
    </citation>
    <scope>NUCLEOTIDE SEQUENCE [LARGE SCALE GENOMIC DNA]</scope>
    <source>
        <strain evidence="2 3">CBS 10342</strain>
    </source>
</reference>
<feature type="region of interest" description="Disordered" evidence="1">
    <location>
        <begin position="688"/>
        <end position="1067"/>
    </location>
</feature>
<evidence type="ECO:0000256" key="1">
    <source>
        <dbReference type="SAM" id="MobiDB-lite"/>
    </source>
</evidence>
<dbReference type="SUPFAM" id="SSF57903">
    <property type="entry name" value="FYVE/PHD zinc finger"/>
    <property type="match status" value="1"/>
</dbReference>
<sequence length="1067" mass="117303">MGRPKGSYGIKRIQALAGPPVIPLDDDQYQEVLKKLRDSWELCSITQFLSFFRPILGIPASPETDSARDVLEEDLIGLNGPVGALLPQLVRALIAALTVGVKVSAYNDYEDTNERLWKLFVRKGYIFDDGETTGTKIFGKYNEETDSFERKFTELDAESKVKAIAHVVRWVSIDDRFRTKIEAMDVPVEEFRIAPIGWKGDFGSYYLFDDNRLYLKTDFEPYIDDVLEAREKEEEEARLAAEAEAEAAAAAAAEAARKKKRRRSNRPFGSSYKRRKRSTSNKYRSKSEDDEDNEDNEDVEEGGEGDEGNGGDDSVNHQTNGNEDVDMKQEDGEAEAEDSVPEPVPTMGEALAREYEPEFECVCWHLESWKAFVDQLKKSKQAGEKQLHNYLVKHVMPVIEAHEETRVKTALARVKVRTTALLVANRKRSSRLEEKHQRELEEQAIREEQDRQRRVQEEEERLENERLMKEELREQRFMERERRKLDRHSQIERLRSMTPASENGTSDEGSLRKSSRRQELQQQKAQQELSQMESEDSWVFDCTCGVYGENYDDGTLSVACERCNTWMHVACLPQEERESVLKSISEKEEQEENKQRKAEAEAAAAAAAAAASTATETEAGIDGEATNATGSNNQTDVTATSTTSNTVSTDDSRRARTDSSDTEASEYAFICDRCTAKAKRDYENALKAAAEAERKRLDEERERERLEKERLKAEADARARAQARAQAQAQAEAQARAQAKAQLQTQSQAHSQTPHTAQFFQSSFQVHPQTAPNPPQGQFQTPAARPGGGLPAYGSFQTTSSTPSSLSSSSTSPVLSRPIQPHQETTAATTMTTTKTPSSDSHSGTHPQLAADRPVQPVISSQQPSNLHDPRSIVRPAHAGTGSGQADPFQSHPVNQQQQLPPSTRETVLTSAPATVSASVTSASPASLAAVSAPRVPLAGPAPPAAGAVATPVSQPPLNHANGHANGTIAGVGSPTTTATSTTTPSTKPSDTRPTKTTSSDWRQNQPGLDSTRNGNTLPSHDPQSHSPSSPAPPPPVLSPTSTNPALATPISSGDTNAHDRVNGHSK</sequence>
<feature type="compositionally biased region" description="Low complexity" evidence="1">
    <location>
        <begin position="798"/>
        <end position="816"/>
    </location>
</feature>
<feature type="compositionally biased region" description="Low complexity" evidence="1">
    <location>
        <begin position="907"/>
        <end position="953"/>
    </location>
</feature>
<feature type="compositionally biased region" description="Basic and acidic residues" evidence="1">
    <location>
        <begin position="582"/>
        <end position="600"/>
    </location>
</feature>
<gene>
    <name evidence="2" type="ORF">AWJ20_5144</name>
</gene>
<dbReference type="AlphaFoldDB" id="A0A167EKJ5"/>
<dbReference type="InterPro" id="IPR011011">
    <property type="entry name" value="Znf_FYVE_PHD"/>
</dbReference>
<dbReference type="Gene3D" id="3.30.40.10">
    <property type="entry name" value="Zinc/RING finger domain, C3HC4 (zinc finger)"/>
    <property type="match status" value="1"/>
</dbReference>
<feature type="compositionally biased region" description="Basic and acidic residues" evidence="1">
    <location>
        <begin position="688"/>
        <end position="719"/>
    </location>
</feature>
<feature type="compositionally biased region" description="Polar residues" evidence="1">
    <location>
        <begin position="837"/>
        <end position="846"/>
    </location>
</feature>
<dbReference type="KEGG" id="slb:AWJ20_5144"/>
<proteinExistence type="predicted"/>
<feature type="compositionally biased region" description="Low complexity" evidence="1">
    <location>
        <begin position="974"/>
        <end position="989"/>
    </location>
</feature>
<organism evidence="2 3">
    <name type="scientific">Sugiyamaella lignohabitans</name>
    <dbReference type="NCBI Taxonomy" id="796027"/>
    <lineage>
        <taxon>Eukaryota</taxon>
        <taxon>Fungi</taxon>
        <taxon>Dikarya</taxon>
        <taxon>Ascomycota</taxon>
        <taxon>Saccharomycotina</taxon>
        <taxon>Dipodascomycetes</taxon>
        <taxon>Dipodascales</taxon>
        <taxon>Trichomonascaceae</taxon>
        <taxon>Sugiyamaella</taxon>
    </lineage>
</organism>
<feature type="compositionally biased region" description="Low complexity" evidence="1">
    <location>
        <begin position="825"/>
        <end position="836"/>
    </location>
</feature>
<dbReference type="InterPro" id="IPR013083">
    <property type="entry name" value="Znf_RING/FYVE/PHD"/>
</dbReference>
<dbReference type="Proteomes" id="UP000189580">
    <property type="component" value="Chromosome d"/>
</dbReference>
<feature type="compositionally biased region" description="Polar residues" evidence="1">
    <location>
        <begin position="498"/>
        <end position="508"/>
    </location>
</feature>
<dbReference type="GeneID" id="30037354"/>
<feature type="region of interest" description="Disordered" evidence="1">
    <location>
        <begin position="623"/>
        <end position="662"/>
    </location>
</feature>
<dbReference type="EMBL" id="CP014502">
    <property type="protein sequence ID" value="ANB14185.1"/>
    <property type="molecule type" value="Genomic_DNA"/>
</dbReference>
<feature type="compositionally biased region" description="Basic and acidic residues" evidence="1">
    <location>
        <begin position="430"/>
        <end position="456"/>
    </location>
</feature>